<dbReference type="InterPro" id="IPR007527">
    <property type="entry name" value="Znf_SWIM"/>
</dbReference>
<feature type="domain" description="SWIM-type" evidence="2">
    <location>
        <begin position="45"/>
        <end position="83"/>
    </location>
</feature>
<dbReference type="GeneID" id="78507792"/>
<dbReference type="AlphaFoldDB" id="A0A239U0F1"/>
<evidence type="ECO:0000313" key="4">
    <source>
        <dbReference type="Proteomes" id="UP000215383"/>
    </source>
</evidence>
<keyword evidence="4" id="KW-1185">Reference proteome</keyword>
<keyword evidence="1" id="KW-0863">Zinc-finger</keyword>
<evidence type="ECO:0000259" key="2">
    <source>
        <dbReference type="PROSITE" id="PS50966"/>
    </source>
</evidence>
<protein>
    <submittedName>
        <fullName evidence="3">Uncharacterized conserved protein</fullName>
    </submittedName>
</protein>
<dbReference type="Proteomes" id="UP000215383">
    <property type="component" value="Chromosome 1"/>
</dbReference>
<evidence type="ECO:0000256" key="1">
    <source>
        <dbReference type="PROSITE-ProRule" id="PRU00325"/>
    </source>
</evidence>
<dbReference type="PROSITE" id="PS50966">
    <property type="entry name" value="ZF_SWIM"/>
    <property type="match status" value="1"/>
</dbReference>
<dbReference type="GO" id="GO:0008270">
    <property type="term" value="F:zinc ion binding"/>
    <property type="evidence" value="ECO:0007669"/>
    <property type="project" value="UniProtKB-KW"/>
</dbReference>
<proteinExistence type="predicted"/>
<dbReference type="Pfam" id="PF04434">
    <property type="entry name" value="SWIM"/>
    <property type="match status" value="1"/>
</dbReference>
<dbReference type="RefSeq" id="WP_027890531.1">
    <property type="nucleotide sequence ID" value="NZ_LT906446.1"/>
</dbReference>
<reference evidence="3 4" key="1">
    <citation type="submission" date="2017-06" db="EMBL/GenBank/DDBJ databases">
        <authorList>
            <consortium name="Pathogen Informatics"/>
        </authorList>
    </citation>
    <scope>NUCLEOTIDE SEQUENCE [LARGE SCALE GENOMIC DNA]</scope>
    <source>
        <strain evidence="3 4">NCTC10570</strain>
    </source>
</reference>
<evidence type="ECO:0000313" key="3">
    <source>
        <dbReference type="EMBL" id="SNV03527.1"/>
    </source>
</evidence>
<dbReference type="eggNOG" id="COG4715">
    <property type="taxonomic scope" value="Bacteria"/>
</dbReference>
<name>A0A239U0F1_9FIRM</name>
<sequence length="551" mass="65832">MESWKDYFEKRILDRGRSYYNNGAVQNLRKTAEGYEAYVSGTVRYEVEIEMENGKVEYMSCDCPYADSGENCKHMAAVMYAIEKQENGTIELNGKSGRNKQTAKENLQDIVDSIPEAELRDYVYNLAKDNKSIENYIRINYGSSIDAEYIKNLKKDLRAIIRRYSNDGFIAWEDAFDYISDVEAFMKTNIESMIDKNFLVEAFELTNYVLDKITNQPMDDSDGGIVAVAGDCKNYWLEIMEKADDKSKDKMFRWFNNKLLKHQLDDFIEDVVYEFIMKNFAEEKYLEKKLALLDEFIKEDKFSYNYSKYIGEKLKIMQKLNYPAEQINLYKERYWKLPEIRKVVFDEYIAQEDWQKAIEILEESKKLDEDNYLFMARYRKNLIELYKKVGNKKAYRKELTEFIFDSCGSDLSLIYELREDCTPEEWLSYREKILAGEMLRETKLELLEKEGMYEELWQEIFERAELYEIDRYEKVLKKIFPERMLDLYVDYIRKNQMKVSNREQYSDLIKYLKKVTLYSGGEKKAKEIAANWRDVFKRRRAMMDELNKAGF</sequence>
<dbReference type="EMBL" id="LT906446">
    <property type="protein sequence ID" value="SNV03527.1"/>
    <property type="molecule type" value="Genomic_DNA"/>
</dbReference>
<organism evidence="3 4">
    <name type="scientific">Megamonas hypermegale</name>
    <dbReference type="NCBI Taxonomy" id="158847"/>
    <lineage>
        <taxon>Bacteria</taxon>
        <taxon>Bacillati</taxon>
        <taxon>Bacillota</taxon>
        <taxon>Negativicutes</taxon>
        <taxon>Selenomonadales</taxon>
        <taxon>Selenomonadaceae</taxon>
        <taxon>Megamonas</taxon>
    </lineage>
</organism>
<keyword evidence="1" id="KW-0479">Metal-binding</keyword>
<gene>
    <name evidence="3" type="ORF">SAMEA4364220_01803</name>
</gene>
<keyword evidence="1" id="KW-0862">Zinc</keyword>
<accession>A0A239U0F1</accession>